<accession>A0ABM7HMY9</accession>
<evidence type="ECO:0000256" key="6">
    <source>
        <dbReference type="ARBA" id="ARBA00023002"/>
    </source>
</evidence>
<evidence type="ECO:0000256" key="2">
    <source>
        <dbReference type="ARBA" id="ARBA00009881"/>
    </source>
</evidence>
<keyword evidence="3" id="KW-0216">Detoxification</keyword>
<dbReference type="InterPro" id="IPR004136">
    <property type="entry name" value="NMO"/>
</dbReference>
<organism evidence="10 11">
    <name type="scientific">Mycolicibacterium mageritense</name>
    <name type="common">Mycobacterium mageritense</name>
    <dbReference type="NCBI Taxonomy" id="53462"/>
    <lineage>
        <taxon>Bacteria</taxon>
        <taxon>Bacillati</taxon>
        <taxon>Actinomycetota</taxon>
        <taxon>Actinomycetes</taxon>
        <taxon>Mycobacteriales</taxon>
        <taxon>Mycobacteriaceae</taxon>
        <taxon>Mycolicibacterium</taxon>
    </lineage>
</organism>
<dbReference type="Proteomes" id="UP000465622">
    <property type="component" value="Chromosome"/>
</dbReference>
<dbReference type="PANTHER" id="PTHR42747:SF3">
    <property type="entry name" value="NITRONATE MONOOXYGENASE-RELATED"/>
    <property type="match status" value="1"/>
</dbReference>
<evidence type="ECO:0000256" key="9">
    <source>
        <dbReference type="ARBA" id="ARBA00049401"/>
    </source>
</evidence>
<keyword evidence="6" id="KW-0560">Oxidoreductase</keyword>
<comment type="cofactor">
    <cofactor evidence="1">
        <name>FMN</name>
        <dbReference type="ChEBI" id="CHEBI:58210"/>
    </cofactor>
</comment>
<sequence length="354" mass="36192">MTPDDGSNEHGEAIMTTLFSDLGLSIPVIAAPMAGGPTTPAMVIAAHDAGALGFLATGYKTPEAVEAELRTVHDASIPFGVNVFAPNPVPIAPERYRQYAALMQAEADRFGLTLPPDPVDSDDEFDAKIALLLERPVPVVSFTFGIPPQTVIRDLQKAGTTVVQTVTSPAEAKEAAAAGVDALAVQANTAGGHSGTLHPDRPAEPLPIGELVTAVAAAAPLPIIAAGGLATATDIAGVLQAGASAAAVGTVLLLADESGASATHQGALEDPARAETVVTRAFTGRPARGLRNRFIDTYEDNAPLGYPALHFLTSPLRKAAAAAGEPELVHLWAGTGFRNARRAPTAQILAGLAP</sequence>
<keyword evidence="11" id="KW-1185">Reference proteome</keyword>
<comment type="catalytic activity">
    <reaction evidence="9">
        <text>3 propionate 3-nitronate + 3 O2 + H2O = 3 3-oxopropanoate + 2 nitrate + nitrite + H2O2 + 3 H(+)</text>
        <dbReference type="Rhea" id="RHEA:57332"/>
        <dbReference type="ChEBI" id="CHEBI:15377"/>
        <dbReference type="ChEBI" id="CHEBI:15378"/>
        <dbReference type="ChEBI" id="CHEBI:15379"/>
        <dbReference type="ChEBI" id="CHEBI:16240"/>
        <dbReference type="ChEBI" id="CHEBI:16301"/>
        <dbReference type="ChEBI" id="CHEBI:17632"/>
        <dbReference type="ChEBI" id="CHEBI:33190"/>
        <dbReference type="ChEBI" id="CHEBI:136067"/>
    </reaction>
</comment>
<dbReference type="EMBL" id="AP022567">
    <property type="protein sequence ID" value="BBX31883.1"/>
    <property type="molecule type" value="Genomic_DNA"/>
</dbReference>
<evidence type="ECO:0000313" key="10">
    <source>
        <dbReference type="EMBL" id="BBX31883.1"/>
    </source>
</evidence>
<evidence type="ECO:0000256" key="3">
    <source>
        <dbReference type="ARBA" id="ARBA00022575"/>
    </source>
</evidence>
<protein>
    <recommendedName>
        <fullName evidence="8">Propionate 3-nitronate monooxygenase</fullName>
    </recommendedName>
</protein>
<evidence type="ECO:0000256" key="5">
    <source>
        <dbReference type="ARBA" id="ARBA00022643"/>
    </source>
</evidence>
<dbReference type="Gene3D" id="3.20.20.70">
    <property type="entry name" value="Aldolase class I"/>
    <property type="match status" value="1"/>
</dbReference>
<reference evidence="10 11" key="1">
    <citation type="journal article" date="2019" name="Emerg. Microbes Infect.">
        <title>Comprehensive subspecies identification of 175 nontuberculous mycobacteria species based on 7547 genomic profiles.</title>
        <authorList>
            <person name="Matsumoto Y."/>
            <person name="Kinjo T."/>
            <person name="Motooka D."/>
            <person name="Nabeya D."/>
            <person name="Jung N."/>
            <person name="Uechi K."/>
            <person name="Horii T."/>
            <person name="Iida T."/>
            <person name="Fujita J."/>
            <person name="Nakamura S."/>
        </authorList>
    </citation>
    <scope>NUCLEOTIDE SEQUENCE [LARGE SCALE GENOMIC DNA]</scope>
    <source>
        <strain evidence="10 11">JCM 12375</strain>
    </source>
</reference>
<keyword evidence="4" id="KW-0285">Flavoprotein</keyword>
<dbReference type="CDD" id="cd04730">
    <property type="entry name" value="NPD_like"/>
    <property type="match status" value="1"/>
</dbReference>
<dbReference type="PANTHER" id="PTHR42747">
    <property type="entry name" value="NITRONATE MONOOXYGENASE-RELATED"/>
    <property type="match status" value="1"/>
</dbReference>
<dbReference type="InterPro" id="IPR013785">
    <property type="entry name" value="Aldolase_TIM"/>
</dbReference>
<gene>
    <name evidence="10" type="ORF">MMAGJ_11650</name>
</gene>
<keyword evidence="5" id="KW-0288">FMN</keyword>
<evidence type="ECO:0000256" key="4">
    <source>
        <dbReference type="ARBA" id="ARBA00022630"/>
    </source>
</evidence>
<name>A0ABM7HMY9_MYCME</name>
<proteinExistence type="inferred from homology"/>
<keyword evidence="7" id="KW-0503">Monooxygenase</keyword>
<evidence type="ECO:0000313" key="11">
    <source>
        <dbReference type="Proteomes" id="UP000465622"/>
    </source>
</evidence>
<dbReference type="SUPFAM" id="SSF51412">
    <property type="entry name" value="Inosine monophosphate dehydrogenase (IMPDH)"/>
    <property type="match status" value="1"/>
</dbReference>
<evidence type="ECO:0000256" key="8">
    <source>
        <dbReference type="ARBA" id="ARBA00031155"/>
    </source>
</evidence>
<evidence type="ECO:0000256" key="7">
    <source>
        <dbReference type="ARBA" id="ARBA00023033"/>
    </source>
</evidence>
<comment type="similarity">
    <text evidence="2">Belongs to the nitronate monooxygenase family. NMO class I subfamily.</text>
</comment>
<dbReference type="Pfam" id="PF03060">
    <property type="entry name" value="NMO"/>
    <property type="match status" value="1"/>
</dbReference>
<evidence type="ECO:0000256" key="1">
    <source>
        <dbReference type="ARBA" id="ARBA00001917"/>
    </source>
</evidence>